<evidence type="ECO:0000256" key="8">
    <source>
        <dbReference type="ARBA" id="ARBA00023136"/>
    </source>
</evidence>
<evidence type="ECO:0000256" key="2">
    <source>
        <dbReference type="ARBA" id="ARBA00008124"/>
    </source>
</evidence>
<dbReference type="GO" id="GO:0009247">
    <property type="term" value="P:glycolipid biosynthetic process"/>
    <property type="evidence" value="ECO:0007669"/>
    <property type="project" value="InterPro"/>
</dbReference>
<comment type="subcellular location">
    <subcellularLocation>
        <location evidence="1">Golgi apparatus membrane</location>
        <topology evidence="1">Single-pass type II membrane protein</topology>
    </subcellularLocation>
</comment>
<evidence type="ECO:0000256" key="9">
    <source>
        <dbReference type="ARBA" id="ARBA00023180"/>
    </source>
</evidence>
<protein>
    <recommendedName>
        <fullName evidence="12">Sulfotransferase domain-containing protein</fullName>
    </recommendedName>
</protein>
<keyword evidence="9" id="KW-0325">Glycoprotein</keyword>
<dbReference type="GO" id="GO:0000139">
    <property type="term" value="C:Golgi membrane"/>
    <property type="evidence" value="ECO:0007669"/>
    <property type="project" value="UniProtKB-SubCell"/>
</dbReference>
<evidence type="ECO:0000256" key="10">
    <source>
        <dbReference type="SAM" id="Phobius"/>
    </source>
</evidence>
<dbReference type="InterPro" id="IPR027417">
    <property type="entry name" value="P-loop_NTPase"/>
</dbReference>
<feature type="transmembrane region" description="Helical" evidence="10">
    <location>
        <begin position="6"/>
        <end position="24"/>
    </location>
</feature>
<dbReference type="PANTHER" id="PTHR14647:SF87">
    <property type="entry name" value="PUTATIVE-RELATED"/>
    <property type="match status" value="1"/>
</dbReference>
<keyword evidence="5" id="KW-0735">Signal-anchor</keyword>
<evidence type="ECO:0000256" key="5">
    <source>
        <dbReference type="ARBA" id="ARBA00022968"/>
    </source>
</evidence>
<dbReference type="PANTHER" id="PTHR14647">
    <property type="entry name" value="GALACTOSE-3-O-SULFOTRANSFERASE"/>
    <property type="match status" value="1"/>
</dbReference>
<evidence type="ECO:0000256" key="7">
    <source>
        <dbReference type="ARBA" id="ARBA00023034"/>
    </source>
</evidence>
<dbReference type="GO" id="GO:0001733">
    <property type="term" value="F:galactosylceramide sulfotransferase activity"/>
    <property type="evidence" value="ECO:0007669"/>
    <property type="project" value="InterPro"/>
</dbReference>
<keyword evidence="4 10" id="KW-0812">Transmembrane</keyword>
<organism>
    <name type="scientific">Branchiostoma floridae</name>
    <name type="common">Florida lancelet</name>
    <name type="synonym">Amphioxus</name>
    <dbReference type="NCBI Taxonomy" id="7739"/>
    <lineage>
        <taxon>Eukaryota</taxon>
        <taxon>Metazoa</taxon>
        <taxon>Chordata</taxon>
        <taxon>Cephalochordata</taxon>
        <taxon>Leptocardii</taxon>
        <taxon>Amphioxiformes</taxon>
        <taxon>Branchiostomatidae</taxon>
        <taxon>Branchiostoma</taxon>
    </lineage>
</organism>
<proteinExistence type="inferred from homology"/>
<accession>C3YAM9</accession>
<sequence length="842" mass="97039">MDRRSLMWMTFMVLVVVTAVYLVIMEDQLAVRQTPQAHTSQDTGAGGNAGAAWGDTAKEAGGNLGAELGDPAALAGNNAGSVWGDMGEAAKSNAGAVWGEAKPAKLCILKTDTVFIYTPACGSDVVQSILFRFGYRRDLFVALPGKPGNPSILQDPRSGDILREYLLKPSAMAARADWDINILAHKVRYNRDALHKVVNGNAKYITILRNPLDRFETDFVASHLEKQFDVEQREHPPALRRYLAAPEFWEKRRMRVNSRCTTNCMAEALGIPVRGRGGNALPEPDGNGVMHYISKLESDFALVLIYEQLNKSLVLLKRRMCWGFRDILYDVSLLEPPATQRNARGESEKLQFRRLNGADHLLYYHFYDIFKAKVAAEGDDFHREVRHFERVLDKVSLYCSSALDDVSVANQTVVWGSEWDEEFVVTRQMCWSLRRKREDWDKLFRERMENRDVRLAVFVVLLLPVMTVMALYLVLSREEPVLKSTPVHGGLTEHLYPLALTESSEEEGGLCILNTDVVFIYTPACGSEVVQSILFRFGYQKDLFVTLPVRPGNPSIGSGDVIRDEDFLHPSVNFSRPNQLNILAHRTRYNKDTMRKMFPETTRYITILRHPLRRFETDFFASQIYRYLREGSSSSAASLKDYLNDPKYWESRKSTSSCTRNCMSAVLGFPLDDTMNVRDTQTAMDVIKQLESDFALVLIFEYLDQSLVLLKRHMCWKVQDIIYDTRFLFLSKVHNFDYRARPENLADSFRRLNMVDYLLYDHFNRTLWAKIAEEGPEFDEEVDCYRNILKKVTQYCHTNTNKTAFFRTHKWHEKFKVNKDMCKMLLRRSKEWDGFLRRRYYV</sequence>
<evidence type="ECO:0008006" key="12">
    <source>
        <dbReference type="Google" id="ProtNLM"/>
    </source>
</evidence>
<dbReference type="Gene3D" id="3.40.50.300">
    <property type="entry name" value="P-loop containing nucleotide triphosphate hydrolases"/>
    <property type="match status" value="2"/>
</dbReference>
<evidence type="ECO:0000313" key="11">
    <source>
        <dbReference type="EMBL" id="EEN62777.1"/>
    </source>
</evidence>
<dbReference type="Pfam" id="PF06990">
    <property type="entry name" value="Gal-3-0_sulfotr"/>
    <property type="match status" value="2"/>
</dbReference>
<keyword evidence="7" id="KW-0333">Golgi apparatus</keyword>
<keyword evidence="3" id="KW-0808">Transferase</keyword>
<dbReference type="EMBL" id="GG666494">
    <property type="protein sequence ID" value="EEN62777.1"/>
    <property type="molecule type" value="Genomic_DNA"/>
</dbReference>
<name>C3YAM9_BRAFL</name>
<dbReference type="InterPro" id="IPR009729">
    <property type="entry name" value="Gal-3-0_sulfotransfrase"/>
</dbReference>
<dbReference type="AlphaFoldDB" id="C3YAM9"/>
<evidence type="ECO:0000256" key="4">
    <source>
        <dbReference type="ARBA" id="ARBA00022692"/>
    </source>
</evidence>
<keyword evidence="8 10" id="KW-0472">Membrane</keyword>
<evidence type="ECO:0000256" key="6">
    <source>
        <dbReference type="ARBA" id="ARBA00022989"/>
    </source>
</evidence>
<reference evidence="11" key="1">
    <citation type="journal article" date="2008" name="Nature">
        <title>The amphioxus genome and the evolution of the chordate karyotype.</title>
        <authorList>
            <consortium name="US DOE Joint Genome Institute (JGI-PGF)"/>
            <person name="Putnam N.H."/>
            <person name="Butts T."/>
            <person name="Ferrier D.E.K."/>
            <person name="Furlong R.F."/>
            <person name="Hellsten U."/>
            <person name="Kawashima T."/>
            <person name="Robinson-Rechavi M."/>
            <person name="Shoguchi E."/>
            <person name="Terry A."/>
            <person name="Yu J.-K."/>
            <person name="Benito-Gutierrez E.L."/>
            <person name="Dubchak I."/>
            <person name="Garcia-Fernandez J."/>
            <person name="Gibson-Brown J.J."/>
            <person name="Grigoriev I.V."/>
            <person name="Horton A.C."/>
            <person name="de Jong P.J."/>
            <person name="Jurka J."/>
            <person name="Kapitonov V.V."/>
            <person name="Kohara Y."/>
            <person name="Kuroki Y."/>
            <person name="Lindquist E."/>
            <person name="Lucas S."/>
            <person name="Osoegawa K."/>
            <person name="Pennacchio L.A."/>
            <person name="Salamov A.A."/>
            <person name="Satou Y."/>
            <person name="Sauka-Spengler T."/>
            <person name="Schmutz J."/>
            <person name="Shin-I T."/>
            <person name="Toyoda A."/>
            <person name="Bronner-Fraser M."/>
            <person name="Fujiyama A."/>
            <person name="Holland L.Z."/>
            <person name="Holland P.W.H."/>
            <person name="Satoh N."/>
            <person name="Rokhsar D.S."/>
        </authorList>
    </citation>
    <scope>NUCLEOTIDE SEQUENCE [LARGE SCALE GENOMIC DNA]</scope>
    <source>
        <strain evidence="11">S238N-H82</strain>
        <tissue evidence="11">Testes</tissue>
    </source>
</reference>
<dbReference type="InParanoid" id="C3YAM9"/>
<gene>
    <name evidence="11" type="ORF">BRAFLDRAFT_123144</name>
</gene>
<keyword evidence="6 10" id="KW-1133">Transmembrane helix</keyword>
<evidence type="ECO:0000256" key="1">
    <source>
        <dbReference type="ARBA" id="ARBA00004323"/>
    </source>
</evidence>
<comment type="similarity">
    <text evidence="2">Belongs to the galactose-3-O-sulfotransferase family.</text>
</comment>
<dbReference type="SUPFAM" id="SSF52540">
    <property type="entry name" value="P-loop containing nucleoside triphosphate hydrolases"/>
    <property type="match status" value="1"/>
</dbReference>
<feature type="transmembrane region" description="Helical" evidence="10">
    <location>
        <begin position="455"/>
        <end position="475"/>
    </location>
</feature>
<evidence type="ECO:0000256" key="3">
    <source>
        <dbReference type="ARBA" id="ARBA00022679"/>
    </source>
</evidence>